<feature type="domain" description="FecR protein" evidence="2">
    <location>
        <begin position="84"/>
        <end position="172"/>
    </location>
</feature>
<dbReference type="InterPro" id="IPR032508">
    <property type="entry name" value="FecR_C"/>
</dbReference>
<proteinExistence type="predicted"/>
<organism evidence="4 5">
    <name type="scientific">Bacteroides pyogenes</name>
    <dbReference type="NCBI Taxonomy" id="310300"/>
    <lineage>
        <taxon>Bacteria</taxon>
        <taxon>Pseudomonadati</taxon>
        <taxon>Bacteroidota</taxon>
        <taxon>Bacteroidia</taxon>
        <taxon>Bacteroidales</taxon>
        <taxon>Bacteroidaceae</taxon>
        <taxon>Bacteroides</taxon>
    </lineage>
</organism>
<evidence type="ECO:0000313" key="5">
    <source>
        <dbReference type="Proteomes" id="UP000324383"/>
    </source>
</evidence>
<dbReference type="Gene3D" id="3.55.50.30">
    <property type="match status" value="1"/>
</dbReference>
<dbReference type="InterPro" id="IPR006860">
    <property type="entry name" value="FecR"/>
</dbReference>
<protein>
    <submittedName>
        <fullName evidence="4">DUF4974 domain-containing protein</fullName>
    </submittedName>
</protein>
<feature type="transmembrane region" description="Helical" evidence="1">
    <location>
        <begin position="47"/>
        <end position="72"/>
    </location>
</feature>
<evidence type="ECO:0000259" key="3">
    <source>
        <dbReference type="Pfam" id="PF16344"/>
    </source>
</evidence>
<dbReference type="Pfam" id="PF16344">
    <property type="entry name" value="FecR_C"/>
    <property type="match status" value="1"/>
</dbReference>
<evidence type="ECO:0000313" key="4">
    <source>
        <dbReference type="EMBL" id="TYK34960.1"/>
    </source>
</evidence>
<dbReference type="RefSeq" id="WP_027325431.1">
    <property type="nucleotide sequence ID" value="NZ_CAMBON010000012.1"/>
</dbReference>
<keyword evidence="1" id="KW-1133">Transmembrane helix</keyword>
<dbReference type="PANTHER" id="PTHR30273">
    <property type="entry name" value="PERIPLASMIC SIGNAL SENSOR AND SIGMA FACTOR ACTIVATOR FECR-RELATED"/>
    <property type="match status" value="1"/>
</dbReference>
<evidence type="ECO:0000259" key="2">
    <source>
        <dbReference type="Pfam" id="PF04773"/>
    </source>
</evidence>
<keyword evidence="5" id="KW-1185">Reference proteome</keyword>
<feature type="domain" description="Protein FecR C-terminal" evidence="3">
    <location>
        <begin position="218"/>
        <end position="286"/>
    </location>
</feature>
<gene>
    <name evidence="4" type="ORF">FNJ60_02565</name>
</gene>
<dbReference type="PANTHER" id="PTHR30273:SF2">
    <property type="entry name" value="PROTEIN FECR"/>
    <property type="match status" value="1"/>
</dbReference>
<dbReference type="PIRSF" id="PIRSF018266">
    <property type="entry name" value="FecR"/>
    <property type="match status" value="1"/>
</dbReference>
<dbReference type="InterPro" id="IPR012373">
    <property type="entry name" value="Ferrdict_sens_TM"/>
</dbReference>
<name>A0A5D3ETU7_9BACE</name>
<dbReference type="Proteomes" id="UP000324383">
    <property type="component" value="Unassembled WGS sequence"/>
</dbReference>
<dbReference type="AlphaFoldDB" id="A0A5D3ETU7"/>
<evidence type="ECO:0000256" key="1">
    <source>
        <dbReference type="SAM" id="Phobius"/>
    </source>
</evidence>
<keyword evidence="1" id="KW-0812">Transmembrane</keyword>
<dbReference type="EMBL" id="VKLW01000004">
    <property type="protein sequence ID" value="TYK34960.1"/>
    <property type="molecule type" value="Genomic_DNA"/>
</dbReference>
<sequence>MKYSDAELEKILEKLIDSTRSPRKQFSAAAGYPRIEKKLFHRKRRQWLGNGLAIAASVALVCLSAWMVFYYLQSTQIQKVSTMNSIGIVHLPDGTKVTLNHHSSLSYPKHFKRKNRTVTLTGEAFFDVKKDKRHPFIVETEAIRVQVLGTLFNINAYKNNSCIETTLLEGSVAVGNREKTDCLILKPNEKAIYNKVGGRLIRKIAENSAIDIAWIHGELIFESTPLKEIIQELGNRFNVDIVIADTAIQNYRITARFPNEETLETILSVLHKAGYFDYTLNNGKIILTTNPTNQ</sequence>
<dbReference type="GO" id="GO:0016989">
    <property type="term" value="F:sigma factor antagonist activity"/>
    <property type="evidence" value="ECO:0007669"/>
    <property type="project" value="TreeGrafter"/>
</dbReference>
<dbReference type="FunFam" id="2.60.120.1440:FF:000001">
    <property type="entry name" value="Putative anti-sigma factor"/>
    <property type="match status" value="1"/>
</dbReference>
<accession>A0A5D3ETU7</accession>
<keyword evidence="1" id="KW-0472">Membrane</keyword>
<dbReference type="Gene3D" id="2.60.120.1440">
    <property type="match status" value="1"/>
</dbReference>
<comment type="caution">
    <text evidence="4">The sequence shown here is derived from an EMBL/GenBank/DDBJ whole genome shotgun (WGS) entry which is preliminary data.</text>
</comment>
<dbReference type="Pfam" id="PF04773">
    <property type="entry name" value="FecR"/>
    <property type="match status" value="1"/>
</dbReference>
<reference evidence="4 5" key="1">
    <citation type="submission" date="2019-07" db="EMBL/GenBank/DDBJ databases">
        <title>Draft Genome Sequences of Bacteroides pyogenes Strains Isolated from the Uterus Holstein Dairy Cows with Metritis.</title>
        <authorList>
            <person name="Cunha F."/>
            <person name="Galvao K.N."/>
            <person name="Jeon S.J."/>
            <person name="Jeong K.C."/>
        </authorList>
    </citation>
    <scope>NUCLEOTIDE SEQUENCE [LARGE SCALE GENOMIC DNA]</scope>
    <source>
        <strain evidence="4 5">KG-31</strain>
    </source>
</reference>